<dbReference type="AlphaFoldDB" id="A0AAD4X2S6"/>
<organism evidence="10 11">
    <name type="scientific">Papaver atlanticum</name>
    <dbReference type="NCBI Taxonomy" id="357466"/>
    <lineage>
        <taxon>Eukaryota</taxon>
        <taxon>Viridiplantae</taxon>
        <taxon>Streptophyta</taxon>
        <taxon>Embryophyta</taxon>
        <taxon>Tracheophyta</taxon>
        <taxon>Spermatophyta</taxon>
        <taxon>Magnoliopsida</taxon>
        <taxon>Ranunculales</taxon>
        <taxon>Papaveraceae</taxon>
        <taxon>Papaveroideae</taxon>
        <taxon>Papaver</taxon>
    </lineage>
</organism>
<dbReference type="PROSITE" id="PS50217">
    <property type="entry name" value="BZIP"/>
    <property type="match status" value="1"/>
</dbReference>
<feature type="region of interest" description="Disordered" evidence="7">
    <location>
        <begin position="1"/>
        <end position="42"/>
    </location>
</feature>
<dbReference type="CDD" id="cd14708">
    <property type="entry name" value="bZIP_HBP1b-like"/>
    <property type="match status" value="1"/>
</dbReference>
<comment type="caution">
    <text evidence="10">The sequence shown here is derived from an EMBL/GenBank/DDBJ whole genome shotgun (WGS) entry which is preliminary data.</text>
</comment>
<dbReference type="Proteomes" id="UP001202328">
    <property type="component" value="Unassembled WGS sequence"/>
</dbReference>
<dbReference type="SMART" id="SM00338">
    <property type="entry name" value="BRLZ"/>
    <property type="match status" value="1"/>
</dbReference>
<evidence type="ECO:0000313" key="10">
    <source>
        <dbReference type="EMBL" id="KAI3832650.1"/>
    </source>
</evidence>
<dbReference type="PANTHER" id="PTHR45693">
    <property type="entry name" value="TRANSCRIPTION FACTOR TGA9"/>
    <property type="match status" value="1"/>
</dbReference>
<feature type="domain" description="BZIP" evidence="8">
    <location>
        <begin position="222"/>
        <end position="266"/>
    </location>
</feature>
<dbReference type="Pfam" id="PF14144">
    <property type="entry name" value="DOG1"/>
    <property type="match status" value="1"/>
</dbReference>
<evidence type="ECO:0000256" key="7">
    <source>
        <dbReference type="SAM" id="MobiDB-lite"/>
    </source>
</evidence>
<feature type="compositionally biased region" description="Low complexity" evidence="7">
    <location>
        <begin position="164"/>
        <end position="181"/>
    </location>
</feature>
<dbReference type="InterPro" id="IPR004827">
    <property type="entry name" value="bZIP"/>
</dbReference>
<dbReference type="SUPFAM" id="SSF57959">
    <property type="entry name" value="Leucine zipper domain"/>
    <property type="match status" value="1"/>
</dbReference>
<dbReference type="GO" id="GO:0043565">
    <property type="term" value="F:sequence-specific DNA binding"/>
    <property type="evidence" value="ECO:0007669"/>
    <property type="project" value="InterPro"/>
</dbReference>
<evidence type="ECO:0000313" key="11">
    <source>
        <dbReference type="Proteomes" id="UP001202328"/>
    </source>
</evidence>
<keyword evidence="6" id="KW-0539">Nucleus</keyword>
<protein>
    <submittedName>
        <fullName evidence="10">Uncharacterized protein</fullName>
    </submittedName>
</protein>
<feature type="compositionally biased region" description="Low complexity" evidence="7">
    <location>
        <begin position="192"/>
        <end position="204"/>
    </location>
</feature>
<evidence type="ECO:0000256" key="6">
    <source>
        <dbReference type="ARBA" id="ARBA00023242"/>
    </source>
</evidence>
<comment type="similarity">
    <text evidence="2">Belongs to the bZIP family.</text>
</comment>
<evidence type="ECO:0000259" key="8">
    <source>
        <dbReference type="PROSITE" id="PS50217"/>
    </source>
</evidence>
<feature type="region of interest" description="Disordered" evidence="7">
    <location>
        <begin position="80"/>
        <end position="133"/>
    </location>
</feature>
<dbReference type="InterPro" id="IPR025422">
    <property type="entry name" value="TGA_domain"/>
</dbReference>
<dbReference type="EMBL" id="JAJJMB010017986">
    <property type="protein sequence ID" value="KAI3832650.1"/>
    <property type="molecule type" value="Genomic_DNA"/>
</dbReference>
<dbReference type="GO" id="GO:0005634">
    <property type="term" value="C:nucleus"/>
    <property type="evidence" value="ECO:0007669"/>
    <property type="project" value="UniProtKB-SubCell"/>
</dbReference>
<evidence type="ECO:0000256" key="4">
    <source>
        <dbReference type="ARBA" id="ARBA00023125"/>
    </source>
</evidence>
<feature type="compositionally biased region" description="Polar residues" evidence="7">
    <location>
        <begin position="108"/>
        <end position="118"/>
    </location>
</feature>
<name>A0AAD4X2S6_9MAGN</name>
<dbReference type="Gene3D" id="1.20.5.170">
    <property type="match status" value="1"/>
</dbReference>
<keyword evidence="3" id="KW-0805">Transcription regulation</keyword>
<evidence type="ECO:0000256" key="2">
    <source>
        <dbReference type="ARBA" id="ARBA00007163"/>
    </source>
</evidence>
<keyword evidence="11" id="KW-1185">Reference proteome</keyword>
<reference evidence="10" key="1">
    <citation type="submission" date="2022-04" db="EMBL/GenBank/DDBJ databases">
        <title>A functionally conserved STORR gene fusion in Papaver species that diverged 16.8 million years ago.</title>
        <authorList>
            <person name="Catania T."/>
        </authorList>
    </citation>
    <scope>NUCLEOTIDE SEQUENCE</scope>
    <source>
        <strain evidence="10">S-188037</strain>
    </source>
</reference>
<comment type="subcellular location">
    <subcellularLocation>
        <location evidence="1">Nucleus</location>
    </subcellularLocation>
</comment>
<keyword evidence="5" id="KW-0804">Transcription</keyword>
<accession>A0AAD4X2S6</accession>
<dbReference type="GO" id="GO:0006351">
    <property type="term" value="P:DNA-templated transcription"/>
    <property type="evidence" value="ECO:0007669"/>
    <property type="project" value="InterPro"/>
</dbReference>
<dbReference type="PROSITE" id="PS51806">
    <property type="entry name" value="DOG1"/>
    <property type="match status" value="1"/>
</dbReference>
<dbReference type="PROSITE" id="PS00036">
    <property type="entry name" value="BZIP_BASIC"/>
    <property type="match status" value="1"/>
</dbReference>
<gene>
    <name evidence="10" type="ORF">MKW98_002196</name>
</gene>
<keyword evidence="4" id="KW-0238">DNA-binding</keyword>
<dbReference type="Pfam" id="PF00170">
    <property type="entry name" value="bZIP_1"/>
    <property type="match status" value="1"/>
</dbReference>
<dbReference type="GO" id="GO:0003700">
    <property type="term" value="F:DNA-binding transcription factor activity"/>
    <property type="evidence" value="ECO:0007669"/>
    <property type="project" value="InterPro"/>
</dbReference>
<evidence type="ECO:0000256" key="3">
    <source>
        <dbReference type="ARBA" id="ARBA00023015"/>
    </source>
</evidence>
<evidence type="ECO:0000256" key="1">
    <source>
        <dbReference type="ARBA" id="ARBA00004123"/>
    </source>
</evidence>
<dbReference type="PANTHER" id="PTHR45693:SF9">
    <property type="entry name" value="TRANSCRIPTION FACTOR TGA9"/>
    <property type="match status" value="1"/>
</dbReference>
<sequence length="576" mass="64818">MEGTHHHQQHHHRIGETTGLSAADSGPSSNHHHHQYPSSSVFHGINSPTTAFFNQQGASFDFGELEEAIVFQGIDQQIRNDAPKKPFHTSSRPATATLDMFPSWPMRIQQTPPKGSSKSGEESTDSGSAQNTISCKADSYNHHHHHHQFGPGSPISTSVKVFDQNQQTQDYQKQQQQQQQQLLKMASDVPRNGAAGPQQNQQQPKTSEKRKGPAISNSDKLDAKTLRRLAQNREAARKSRLRKKAYVQQLETSRIKLTQIEQDLQRARSQVILNLINYLLLLLFSVYRCMFKICFGLLKIYDFVFQGLFLSAGVGGGNGNLSSGAAIFDMEYTRWLDEDHRHLTELRSALHSQLQDGDLRMILDGYLAHYDEIFHLKIDAAKCDAFHLINGMWTTPAERCFLWMGGFRPSDILKIVLPQVDPLTEQQLMGICGLQQSSQQAEEALSQGLEQLHQSLAETIASGSLNESANVSNYMGQMAIALDKLSNLEGFVRQADNLRQQTLHQLRRILTVRQAVRCFLAIGEYYNRLRALSSLWASRPRDHLNNLISDDNSCQTTTELQMVQTPHGSHNPFSAF</sequence>
<dbReference type="FunFam" id="1.20.5.170:FF:000019">
    <property type="entry name" value="BZIP family transcription factor"/>
    <property type="match status" value="1"/>
</dbReference>
<proteinExistence type="inferred from homology"/>
<feature type="compositionally biased region" description="Basic residues" evidence="7">
    <location>
        <begin position="1"/>
        <end position="13"/>
    </location>
</feature>
<feature type="region of interest" description="Disordered" evidence="7">
    <location>
        <begin position="164"/>
        <end position="223"/>
    </location>
</feature>
<dbReference type="InterPro" id="IPR046347">
    <property type="entry name" value="bZIP_sf"/>
</dbReference>
<feature type="domain" description="DOG1" evidence="9">
    <location>
        <begin position="325"/>
        <end position="539"/>
    </location>
</feature>
<evidence type="ECO:0000259" key="9">
    <source>
        <dbReference type="PROSITE" id="PS51806"/>
    </source>
</evidence>
<evidence type="ECO:0000256" key="5">
    <source>
        <dbReference type="ARBA" id="ARBA00023163"/>
    </source>
</evidence>